<evidence type="ECO:0000313" key="1">
    <source>
        <dbReference type="EMBL" id="ELZ80151.1"/>
    </source>
</evidence>
<name>M0H6L3_HALGM</name>
<protein>
    <submittedName>
        <fullName evidence="1">Uncharacterized protein</fullName>
    </submittedName>
</protein>
<comment type="caution">
    <text evidence="1">The sequence shown here is derived from an EMBL/GenBank/DDBJ whole genome shotgun (WGS) entry which is preliminary data.</text>
</comment>
<sequence length="336" mass="38592">MFCKMSEKDDKIKREILKLLYEAFEESPYRGQDGNTLFEELSQFKENDIVYNVQRMDSDYVDNNAAIGRKISTVQITAKGIEEISGQGHPTILDSNIRYNVLDALYNADRQNPGHAYLTRDNLLDEVGSDEDEVDLNVWYLKEKRLVDTLGGGGGLFYHDTKITDQGIKRYEQYVDDGVEIPRSGAKKTFRQASIGPNESGKAENLFRDFVELSRNEIIIIDRYARKPLYDLLKHVPSGVEIKVVTSGRVTGQGYQQRVNQFANQHPEIEVREVSDSDWPFHDRYIIRDREDGWAWGHSFHDAGDTQHTASELRPINRDNIVNQFNNIWQKGGVIV</sequence>
<keyword evidence="2" id="KW-1185">Reference proteome</keyword>
<dbReference type="EMBL" id="AOLJ01000017">
    <property type="protein sequence ID" value="ELZ80151.1"/>
    <property type="molecule type" value="Genomic_DNA"/>
</dbReference>
<organism evidence="1 2">
    <name type="scientific">Haloferax gibbonsii (strain ATCC 33959 / DSM 4427 / JCM 8863 / NBRC 102184 / NCIMB 2188 / Ma 2.38)</name>
    <dbReference type="NCBI Taxonomy" id="1227459"/>
    <lineage>
        <taxon>Archaea</taxon>
        <taxon>Methanobacteriati</taxon>
        <taxon>Methanobacteriota</taxon>
        <taxon>Stenosarchaea group</taxon>
        <taxon>Halobacteria</taxon>
        <taxon>Halobacteriales</taxon>
        <taxon>Haloferacaceae</taxon>
        <taxon>Haloferax</taxon>
    </lineage>
</organism>
<dbReference type="AlphaFoldDB" id="M0H6L3"/>
<proteinExistence type="predicted"/>
<evidence type="ECO:0000313" key="2">
    <source>
        <dbReference type="Proteomes" id="UP000011571"/>
    </source>
</evidence>
<reference evidence="1 2" key="1">
    <citation type="journal article" date="2014" name="PLoS Genet.">
        <title>Phylogenetically driven sequencing of extremely halophilic archaea reveals strategies for static and dynamic osmo-response.</title>
        <authorList>
            <person name="Becker E.A."/>
            <person name="Seitzer P.M."/>
            <person name="Tritt A."/>
            <person name="Larsen D."/>
            <person name="Krusor M."/>
            <person name="Yao A.I."/>
            <person name="Wu D."/>
            <person name="Madern D."/>
            <person name="Eisen J.A."/>
            <person name="Darling A.E."/>
            <person name="Facciotti M.T."/>
        </authorList>
    </citation>
    <scope>NUCLEOTIDE SEQUENCE [LARGE SCALE GENOMIC DNA]</scope>
    <source>
        <strain evidence="2">ATCC 33959 / DSM 4427 / JCM 8863 / NBRC 102184 / NCIMB 2188 / Ma 2.38</strain>
    </source>
</reference>
<gene>
    <name evidence="1" type="ORF">C454_11076</name>
</gene>
<dbReference type="Proteomes" id="UP000011571">
    <property type="component" value="Unassembled WGS sequence"/>
</dbReference>
<accession>M0H6L3</accession>